<evidence type="ECO:0000313" key="2">
    <source>
        <dbReference type="Proteomes" id="UP000429607"/>
    </source>
</evidence>
<sequence>MASTASTVLASELAAWLCMALASMALASMVLVSMAAPTALACTVLACMAPVWASVQPPQSRTTVLLLPRFRTATRARTAARRQAHLRLRARAASSAHRNEWASE</sequence>
<reference evidence="1 2" key="1">
    <citation type="submission" date="2018-09" db="EMBL/GenBank/DDBJ databases">
        <title>Genomic investigation of the strawberry pathogen Phytophthora fragariae indicates pathogenicity is determined by transcriptional variation in three key races.</title>
        <authorList>
            <person name="Adams T.M."/>
            <person name="Armitage A.D."/>
            <person name="Sobczyk M.K."/>
            <person name="Bates H.J."/>
            <person name="Dunwell J.M."/>
            <person name="Nellist C.F."/>
            <person name="Harrison R.J."/>
        </authorList>
    </citation>
    <scope>NUCLEOTIDE SEQUENCE [LARGE SCALE GENOMIC DNA]</scope>
    <source>
        <strain evidence="1 2">SCRP249</strain>
    </source>
</reference>
<dbReference type="EMBL" id="QXFV01003776">
    <property type="protein sequence ID" value="KAE8973989.1"/>
    <property type="molecule type" value="Genomic_DNA"/>
</dbReference>
<dbReference type="AlphaFoldDB" id="A0A6A3HTN0"/>
<organism evidence="1 2">
    <name type="scientific">Phytophthora rubi</name>
    <dbReference type="NCBI Taxonomy" id="129364"/>
    <lineage>
        <taxon>Eukaryota</taxon>
        <taxon>Sar</taxon>
        <taxon>Stramenopiles</taxon>
        <taxon>Oomycota</taxon>
        <taxon>Peronosporomycetes</taxon>
        <taxon>Peronosporales</taxon>
        <taxon>Peronosporaceae</taxon>
        <taxon>Phytophthora</taxon>
    </lineage>
</organism>
<dbReference type="Proteomes" id="UP000429607">
    <property type="component" value="Unassembled WGS sequence"/>
</dbReference>
<proteinExistence type="predicted"/>
<accession>A0A6A3HTN0</accession>
<name>A0A6A3HTN0_9STRA</name>
<comment type="caution">
    <text evidence="1">The sequence shown here is derived from an EMBL/GenBank/DDBJ whole genome shotgun (WGS) entry which is preliminary data.</text>
</comment>
<protein>
    <submittedName>
        <fullName evidence="1">Uncharacterized protein</fullName>
    </submittedName>
</protein>
<evidence type="ECO:0000313" key="1">
    <source>
        <dbReference type="EMBL" id="KAE8973989.1"/>
    </source>
</evidence>
<gene>
    <name evidence="1" type="ORF">PR001_g26145</name>
</gene>